<dbReference type="Proteomes" id="UP000528608">
    <property type="component" value="Unassembled WGS sequence"/>
</dbReference>
<protein>
    <recommendedName>
        <fullName evidence="6">FXSXX-COOH protein</fullName>
    </recommendedName>
</protein>
<proteinExistence type="predicted"/>
<reference evidence="3" key="1">
    <citation type="submission" date="2015-07" db="EMBL/GenBank/DDBJ databases">
        <authorList>
            <person name="Noorani M."/>
        </authorList>
    </citation>
    <scope>NUCLEOTIDE SEQUENCE [LARGE SCALE GENOMIC DNA]</scope>
    <source>
        <strain evidence="3">ATCC 27428</strain>
    </source>
</reference>
<reference evidence="2 5" key="3">
    <citation type="submission" date="2020-08" db="EMBL/GenBank/DDBJ databases">
        <title>Genomic Encyclopedia of Type Strains, Phase III (KMG-III): the genomes of soil and plant-associated and newly described type strains.</title>
        <authorList>
            <person name="Whitman W."/>
        </authorList>
    </citation>
    <scope>NUCLEOTIDE SEQUENCE [LARGE SCALE GENOMIC DNA]</scope>
    <source>
        <strain evidence="2 5">CECT 3259</strain>
    </source>
</reference>
<name>A0A2N8NR34_STREU</name>
<gene>
    <name evidence="3" type="ORF">AF335_24580</name>
    <name evidence="2" type="ORF">FHS36_000409</name>
</gene>
<evidence type="ECO:0000313" key="3">
    <source>
        <dbReference type="EMBL" id="PNE31225.1"/>
    </source>
</evidence>
<evidence type="ECO:0000313" key="4">
    <source>
        <dbReference type="Proteomes" id="UP000235945"/>
    </source>
</evidence>
<organism evidence="3 4">
    <name type="scientific">Streptomyces eurocidicus</name>
    <name type="common">Streptoverticillium eurocidicus</name>
    <dbReference type="NCBI Taxonomy" id="66423"/>
    <lineage>
        <taxon>Bacteria</taxon>
        <taxon>Bacillati</taxon>
        <taxon>Actinomycetota</taxon>
        <taxon>Actinomycetes</taxon>
        <taxon>Kitasatosporales</taxon>
        <taxon>Streptomycetaceae</taxon>
        <taxon>Streptomyces</taxon>
    </lineage>
</organism>
<evidence type="ECO:0000313" key="5">
    <source>
        <dbReference type="Proteomes" id="UP000528608"/>
    </source>
</evidence>
<dbReference type="AlphaFoldDB" id="A0A2N8NR34"/>
<keyword evidence="4" id="KW-1185">Reference proteome</keyword>
<comment type="caution">
    <text evidence="3">The sequence shown here is derived from an EMBL/GenBank/DDBJ whole genome shotgun (WGS) entry which is preliminary data.</text>
</comment>
<feature type="region of interest" description="Disordered" evidence="1">
    <location>
        <begin position="1"/>
        <end position="29"/>
    </location>
</feature>
<accession>A0A2N8NR34</accession>
<reference evidence="4" key="2">
    <citation type="submission" date="2015-07" db="EMBL/GenBank/DDBJ databases">
        <authorList>
            <person name="Graham D.E."/>
            <person name="Giannone R.J."/>
            <person name="Gulvik C.A."/>
            <person name="Hettich R.L."/>
            <person name="Klingeman D.M."/>
            <person name="Mahan K.M."/>
            <person name="Parry R.J."/>
            <person name="Spain J.C."/>
        </authorList>
    </citation>
    <scope>NUCLEOTIDE SEQUENCE [LARGE SCALE GENOMIC DNA]</scope>
    <source>
        <strain evidence="4">ATCC 27428</strain>
    </source>
</reference>
<evidence type="ECO:0008006" key="6">
    <source>
        <dbReference type="Google" id="ProtNLM"/>
    </source>
</evidence>
<dbReference type="EMBL" id="LGUI01000009">
    <property type="protein sequence ID" value="PNE31225.1"/>
    <property type="molecule type" value="Genomic_DNA"/>
</dbReference>
<dbReference type="RefSeq" id="WP_102920658.1">
    <property type="nucleotide sequence ID" value="NZ_JACHJF010000001.1"/>
</dbReference>
<sequence length="72" mass="7449">MPEHRNAAPADPADSTARTPGLPDLTGVDLRTLRHTGDGALDAAVSDVLLRPSDYGQTWYSDGASGTAATAR</sequence>
<evidence type="ECO:0000256" key="1">
    <source>
        <dbReference type="SAM" id="MobiDB-lite"/>
    </source>
</evidence>
<evidence type="ECO:0000313" key="2">
    <source>
        <dbReference type="EMBL" id="MBB5117011.1"/>
    </source>
</evidence>
<dbReference type="OrthoDB" id="4247800at2"/>
<dbReference type="EMBL" id="JACHJF010000001">
    <property type="protein sequence ID" value="MBB5117011.1"/>
    <property type="molecule type" value="Genomic_DNA"/>
</dbReference>
<dbReference type="Proteomes" id="UP000235945">
    <property type="component" value="Unassembled WGS sequence"/>
</dbReference>